<gene>
    <name evidence="1" type="ORF">OE88DRAFT_333833</name>
</gene>
<keyword evidence="2" id="KW-1185">Reference proteome</keyword>
<protein>
    <submittedName>
        <fullName evidence="1">Uncharacterized protein</fullName>
    </submittedName>
</protein>
<reference evidence="1 2" key="1">
    <citation type="journal article" date="2019" name="Nat. Ecol. Evol.">
        <title>Megaphylogeny resolves global patterns of mushroom evolution.</title>
        <authorList>
            <person name="Varga T."/>
            <person name="Krizsan K."/>
            <person name="Foldi C."/>
            <person name="Dima B."/>
            <person name="Sanchez-Garcia M."/>
            <person name="Sanchez-Ramirez S."/>
            <person name="Szollosi G.J."/>
            <person name="Szarkandi J.G."/>
            <person name="Papp V."/>
            <person name="Albert L."/>
            <person name="Andreopoulos W."/>
            <person name="Angelini C."/>
            <person name="Antonin V."/>
            <person name="Barry K.W."/>
            <person name="Bougher N.L."/>
            <person name="Buchanan P."/>
            <person name="Buyck B."/>
            <person name="Bense V."/>
            <person name="Catcheside P."/>
            <person name="Chovatia M."/>
            <person name="Cooper J."/>
            <person name="Damon W."/>
            <person name="Desjardin D."/>
            <person name="Finy P."/>
            <person name="Geml J."/>
            <person name="Haridas S."/>
            <person name="Hughes K."/>
            <person name="Justo A."/>
            <person name="Karasinski D."/>
            <person name="Kautmanova I."/>
            <person name="Kiss B."/>
            <person name="Kocsube S."/>
            <person name="Kotiranta H."/>
            <person name="LaButti K.M."/>
            <person name="Lechner B.E."/>
            <person name="Liimatainen K."/>
            <person name="Lipzen A."/>
            <person name="Lukacs Z."/>
            <person name="Mihaltcheva S."/>
            <person name="Morgado L.N."/>
            <person name="Niskanen T."/>
            <person name="Noordeloos M.E."/>
            <person name="Ohm R.A."/>
            <person name="Ortiz-Santana B."/>
            <person name="Ovrebo C."/>
            <person name="Racz N."/>
            <person name="Riley R."/>
            <person name="Savchenko A."/>
            <person name="Shiryaev A."/>
            <person name="Soop K."/>
            <person name="Spirin V."/>
            <person name="Szebenyi C."/>
            <person name="Tomsovsky M."/>
            <person name="Tulloss R.E."/>
            <person name="Uehling J."/>
            <person name="Grigoriev I.V."/>
            <person name="Vagvolgyi C."/>
            <person name="Papp T."/>
            <person name="Martin F.M."/>
            <person name="Miettinen O."/>
            <person name="Hibbett D.S."/>
            <person name="Nagy L.G."/>
        </authorList>
    </citation>
    <scope>NUCLEOTIDE SEQUENCE [LARGE SCALE GENOMIC DNA]</scope>
    <source>
        <strain evidence="1 2">OMC1185</strain>
    </source>
</reference>
<evidence type="ECO:0000313" key="1">
    <source>
        <dbReference type="EMBL" id="TFK50206.1"/>
    </source>
</evidence>
<proteinExistence type="predicted"/>
<organism evidence="1 2">
    <name type="scientific">Heliocybe sulcata</name>
    <dbReference type="NCBI Taxonomy" id="5364"/>
    <lineage>
        <taxon>Eukaryota</taxon>
        <taxon>Fungi</taxon>
        <taxon>Dikarya</taxon>
        <taxon>Basidiomycota</taxon>
        <taxon>Agaricomycotina</taxon>
        <taxon>Agaricomycetes</taxon>
        <taxon>Gloeophyllales</taxon>
        <taxon>Gloeophyllaceae</taxon>
        <taxon>Heliocybe</taxon>
    </lineage>
</organism>
<name>A0A5C3N180_9AGAM</name>
<dbReference type="AlphaFoldDB" id="A0A5C3N180"/>
<accession>A0A5C3N180</accession>
<evidence type="ECO:0000313" key="2">
    <source>
        <dbReference type="Proteomes" id="UP000305948"/>
    </source>
</evidence>
<sequence length="187" mass="21513">MRSALFTSSLATSGRDRRILNLLPSTRPGYLHATQPLIWGTAVWLQLLRSDRTEIHSLAAIWQMDTETRLHIRFPRFVRRCSWFRANRRLSHYLLSDCRSRYVIGPAFKPRWRPHSCWSTILGCARAAFRLRSLHVNEHATGSRIVPAASHSYRVVLVGGPRYLDDLQQPLLCLATVLVHEVPAVHQ</sequence>
<dbReference type="EMBL" id="ML213514">
    <property type="protein sequence ID" value="TFK50206.1"/>
    <property type="molecule type" value="Genomic_DNA"/>
</dbReference>
<dbReference type="Proteomes" id="UP000305948">
    <property type="component" value="Unassembled WGS sequence"/>
</dbReference>